<reference evidence="5 6" key="1">
    <citation type="submission" date="2016-05" db="EMBL/GenBank/DDBJ databases">
        <title>First whole genome sequencing of Entamoeba histolytica HM1:IMSS-clone-6.</title>
        <authorList>
            <person name="Mukherjee Avik.K."/>
            <person name="Izumyama S."/>
            <person name="Nakada-Tsukui K."/>
            <person name="Nozaki T."/>
        </authorList>
    </citation>
    <scope>NUCLEOTIDE SEQUENCE [LARGE SCALE GENOMIC DNA]</scope>
    <source>
        <strain evidence="5 6">HM1:IMSS clone 6</strain>
    </source>
</reference>
<evidence type="ECO:0000259" key="4">
    <source>
        <dbReference type="Pfam" id="PF02263"/>
    </source>
</evidence>
<dbReference type="SUPFAM" id="SSF52540">
    <property type="entry name" value="P-loop containing nucleoside triphosphate hydrolases"/>
    <property type="match status" value="1"/>
</dbReference>
<protein>
    <submittedName>
        <fullName evidence="5">Guanylate binding protein putative</fullName>
    </submittedName>
</protein>
<dbReference type="PANTHER" id="PTHR10751">
    <property type="entry name" value="GUANYLATE BINDING PROTEIN"/>
    <property type="match status" value="1"/>
</dbReference>
<dbReference type="VEuPathDB" id="AmoebaDB:EHI_175080"/>
<evidence type="ECO:0000256" key="2">
    <source>
        <dbReference type="SAM" id="Phobius"/>
    </source>
</evidence>
<feature type="signal peptide" evidence="3">
    <location>
        <begin position="1"/>
        <end position="21"/>
    </location>
</feature>
<dbReference type="FunFam" id="3.40.50.300:FF:003101">
    <property type="entry name" value="Guanylate binding protein, putative"/>
    <property type="match status" value="1"/>
</dbReference>
<dbReference type="InterPro" id="IPR015894">
    <property type="entry name" value="Guanylate-bd_N"/>
</dbReference>
<dbReference type="Pfam" id="PF02263">
    <property type="entry name" value="GBP"/>
    <property type="match status" value="1"/>
</dbReference>
<dbReference type="VEuPathDB" id="AmoebaDB:EHI8A_027660"/>
<dbReference type="InterPro" id="IPR036543">
    <property type="entry name" value="Guanylate-bd_C_sf"/>
</dbReference>
<keyword evidence="2" id="KW-1133">Transmembrane helix</keyword>
<keyword evidence="1" id="KW-0378">Hydrolase</keyword>
<feature type="domain" description="Guanylate-binding protein N-terminal" evidence="4">
    <location>
        <begin position="33"/>
        <end position="269"/>
    </location>
</feature>
<feature type="chain" id="PRO_5023889129" evidence="3">
    <location>
        <begin position="22"/>
        <end position="541"/>
    </location>
</feature>
<organism evidence="5 6">
    <name type="scientific">Entamoeba histolytica</name>
    <dbReference type="NCBI Taxonomy" id="5759"/>
    <lineage>
        <taxon>Eukaryota</taxon>
        <taxon>Amoebozoa</taxon>
        <taxon>Evosea</taxon>
        <taxon>Archamoebae</taxon>
        <taxon>Mastigamoebida</taxon>
        <taxon>Entamoebidae</taxon>
        <taxon>Entamoeba</taxon>
    </lineage>
</organism>
<dbReference type="VEuPathDB" id="AmoebaDB:KM1_052400"/>
<evidence type="ECO:0000313" key="6">
    <source>
        <dbReference type="Proteomes" id="UP000078387"/>
    </source>
</evidence>
<keyword evidence="3" id="KW-0732">Signal</keyword>
<keyword evidence="2" id="KW-0812">Transmembrane</keyword>
<keyword evidence="2" id="KW-0472">Membrane</keyword>
<dbReference type="OMA" id="KTIQFFR"/>
<feature type="transmembrane region" description="Helical" evidence="2">
    <location>
        <begin position="483"/>
        <end position="506"/>
    </location>
</feature>
<evidence type="ECO:0000313" key="5">
    <source>
        <dbReference type="EMBL" id="GAT94335.1"/>
    </source>
</evidence>
<gene>
    <name evidence="5" type="ORF">CL6EHI_175080</name>
</gene>
<evidence type="ECO:0000256" key="3">
    <source>
        <dbReference type="SAM" id="SignalP"/>
    </source>
</evidence>
<dbReference type="Proteomes" id="UP000078387">
    <property type="component" value="Unassembled WGS sequence"/>
</dbReference>
<comment type="caution">
    <text evidence="5">The sequence shown here is derived from an EMBL/GenBank/DDBJ whole genome shotgun (WGS) entry which is preliminary data.</text>
</comment>
<feature type="transmembrane region" description="Helical" evidence="2">
    <location>
        <begin position="453"/>
        <end position="471"/>
    </location>
</feature>
<dbReference type="AlphaFoldDB" id="A0A5K1VI72"/>
<evidence type="ECO:0000256" key="1">
    <source>
        <dbReference type="ARBA" id="ARBA00022801"/>
    </source>
</evidence>
<accession>A0A5K1VI72</accession>
<dbReference type="EMBL" id="BDEQ01000001">
    <property type="protein sequence ID" value="GAT94335.1"/>
    <property type="molecule type" value="Genomic_DNA"/>
</dbReference>
<dbReference type="SUPFAM" id="SSF48340">
    <property type="entry name" value="Interferon-induced guanylate-binding protein 1 (GBP1), C-terminal domain"/>
    <property type="match status" value="1"/>
</dbReference>
<dbReference type="GO" id="GO:0003924">
    <property type="term" value="F:GTPase activity"/>
    <property type="evidence" value="ECO:0007669"/>
    <property type="project" value="InterPro"/>
</dbReference>
<dbReference type="CDD" id="cd01851">
    <property type="entry name" value="GBP"/>
    <property type="match status" value="1"/>
</dbReference>
<dbReference type="VEuPathDB" id="AmoebaDB:EHI7A_022450"/>
<dbReference type="GO" id="GO:0005525">
    <property type="term" value="F:GTP binding"/>
    <property type="evidence" value="ECO:0007669"/>
    <property type="project" value="InterPro"/>
</dbReference>
<dbReference type="Gene3D" id="3.40.50.300">
    <property type="entry name" value="P-loop containing nucleotide triphosphate hydrolases"/>
    <property type="match status" value="1"/>
</dbReference>
<dbReference type="VEuPathDB" id="AmoebaDB:EHI5A_043070"/>
<name>A0A5K1VI72_ENTHI</name>
<sequence length="541" mass="62975">MLKINTLLILVLLSIVIEAKTLQFFRPNYNNMTLSITEEAIDYLKEIHSLIPVTVIGPRKSGKSFLLNSLTKTSGFELGHGSLPQTKGIEFLIKKIYNKEHEVIYFDTEGLSSNPLGFDKNIVLFGLMGSSHLIINVRNELLFNDVLSLSLMSQLAQYYHQHHISSFHFPILTWVVEDYNQVMKMNEHDLLFNHFLKEKDNPDNESLITEYNEIIQTIKQLFPVQRLFVLPEPIDDHYQFTNLDNIKYDILNQQYRNKIEELKQWIFTSEPFKLHEIVTGEQYANYAKNFINELMKDKISPLVSHIAEYFGESLLKEVLDKYNQRMGAIVLPADLDYIQEKKELYANESLSLFDKQMYGLDNLLSTQSLRTKLIKSINESFQLYIFSNEQQSHSFNSGVMEESLMIIKDKSKSVAITMKDVVLNHYQKYSVGPTKQYYFKLLKRQLDLITDDMRWDVLISVLLCLFISFLIMKFTKMNFCKSLTLSIIAFTILALFMVFSVWQLSILDTIKLLFFAIVGLSQSQLLIILTCFCCLVVFSFF</sequence>
<proteinExistence type="predicted"/>
<feature type="transmembrane region" description="Helical" evidence="2">
    <location>
        <begin position="512"/>
        <end position="538"/>
    </location>
</feature>
<dbReference type="InterPro" id="IPR027417">
    <property type="entry name" value="P-loop_NTPase"/>
</dbReference>